<evidence type="ECO:0000313" key="6">
    <source>
        <dbReference type="Proteomes" id="UP000886876"/>
    </source>
</evidence>
<name>A0A9D1G2T8_9FIRM</name>
<dbReference type="InterPro" id="IPR001258">
    <property type="entry name" value="NHL_repeat"/>
</dbReference>
<dbReference type="Proteomes" id="UP000886876">
    <property type="component" value="Unassembled WGS sequence"/>
</dbReference>
<dbReference type="CDD" id="cd05819">
    <property type="entry name" value="NHL"/>
    <property type="match status" value="1"/>
</dbReference>
<dbReference type="EMBL" id="DVJS01000018">
    <property type="protein sequence ID" value="HIS96482.1"/>
    <property type="molecule type" value="Genomic_DNA"/>
</dbReference>
<gene>
    <name evidence="5" type="ORF">IAD42_00745</name>
</gene>
<dbReference type="InterPro" id="IPR001119">
    <property type="entry name" value="SLH_dom"/>
</dbReference>
<dbReference type="AlphaFoldDB" id="A0A9D1G2T8"/>
<keyword evidence="3" id="KW-0732">Signal</keyword>
<dbReference type="PROSITE" id="PS51125">
    <property type="entry name" value="NHL"/>
    <property type="match status" value="1"/>
</dbReference>
<dbReference type="PANTHER" id="PTHR46388">
    <property type="entry name" value="NHL REPEAT-CONTAINING PROTEIN 2"/>
    <property type="match status" value="1"/>
</dbReference>
<dbReference type="SUPFAM" id="SSF63829">
    <property type="entry name" value="Calcium-dependent phosphotriesterase"/>
    <property type="match status" value="1"/>
</dbReference>
<dbReference type="Pfam" id="PF00395">
    <property type="entry name" value="SLH"/>
    <property type="match status" value="2"/>
</dbReference>
<feature type="chain" id="PRO_5038592573" evidence="3">
    <location>
        <begin position="25"/>
        <end position="474"/>
    </location>
</feature>
<evidence type="ECO:0000256" key="1">
    <source>
        <dbReference type="ARBA" id="ARBA00022737"/>
    </source>
</evidence>
<sequence>MMKKLLSILLAAALIASLAVQALASYEVESGSMTASGMAVVDGVLYVADSWNNAVWQLEDGGGASPLAGRTDVKDSSGRPMGGYADGSFSASAFNEPWAIAPYGEGLLVSDSGNGALRWLDLENEKVYTAIDGLSLPTGLAVGEDGFVYISDTGSSKIYRLDADGKYEVYVGSGLNEPTGLAWHDGVLYVADTGSHRILTVTDGRVEVLAGARLTGDAAYEGGYLDGSADEALFSGPQGVAVGPDGSVYIADTGNSAVRVLRGGVVTTLAAAGDSDTWPVSPRALLVYNGLLYVGDVFSRSTGVIDVSAGALPFEDVAAGAWYYDAVAFVSANGLFDGTSETAFSPNGQMTRAMVITVLARHAGIDTSVGATWYDAAVDWALETGVSDGSDLEGSITREQLATMLYREAGSPAVSGSLEGYVDADEVSYWAADAMLWAVAEGIIEGAGGNALTPTTPATRAQTAAILQRYITQS</sequence>
<dbReference type="Gene3D" id="2.40.10.500">
    <property type="match status" value="1"/>
</dbReference>
<reference evidence="5" key="1">
    <citation type="submission" date="2020-10" db="EMBL/GenBank/DDBJ databases">
        <authorList>
            <person name="Gilroy R."/>
        </authorList>
    </citation>
    <scope>NUCLEOTIDE SEQUENCE</scope>
    <source>
        <strain evidence="5">ChiHecec3B27-6122</strain>
    </source>
</reference>
<reference evidence="5" key="2">
    <citation type="journal article" date="2021" name="PeerJ">
        <title>Extensive microbial diversity within the chicken gut microbiome revealed by metagenomics and culture.</title>
        <authorList>
            <person name="Gilroy R."/>
            <person name="Ravi A."/>
            <person name="Getino M."/>
            <person name="Pursley I."/>
            <person name="Horton D.L."/>
            <person name="Alikhan N.F."/>
            <person name="Baker D."/>
            <person name="Gharbi K."/>
            <person name="Hall N."/>
            <person name="Watson M."/>
            <person name="Adriaenssens E.M."/>
            <person name="Foster-Nyarko E."/>
            <person name="Jarju S."/>
            <person name="Secka A."/>
            <person name="Antonio M."/>
            <person name="Oren A."/>
            <person name="Chaudhuri R.R."/>
            <person name="La Ragione R."/>
            <person name="Hildebrand F."/>
            <person name="Pallen M.J."/>
        </authorList>
    </citation>
    <scope>NUCLEOTIDE SEQUENCE</scope>
    <source>
        <strain evidence="5">ChiHecec3B27-6122</strain>
    </source>
</reference>
<organism evidence="5 6">
    <name type="scientific">Candidatus Scatomorpha pullistercoris</name>
    <dbReference type="NCBI Taxonomy" id="2840929"/>
    <lineage>
        <taxon>Bacteria</taxon>
        <taxon>Bacillati</taxon>
        <taxon>Bacillota</taxon>
        <taxon>Clostridia</taxon>
        <taxon>Eubacteriales</taxon>
        <taxon>Candidatus Scatomorpha</taxon>
    </lineage>
</organism>
<evidence type="ECO:0000256" key="2">
    <source>
        <dbReference type="PROSITE-ProRule" id="PRU00504"/>
    </source>
</evidence>
<feature type="signal peptide" evidence="3">
    <location>
        <begin position="1"/>
        <end position="24"/>
    </location>
</feature>
<evidence type="ECO:0000313" key="5">
    <source>
        <dbReference type="EMBL" id="HIS96482.1"/>
    </source>
</evidence>
<dbReference type="PROSITE" id="PS51272">
    <property type="entry name" value="SLH"/>
    <property type="match status" value="2"/>
</dbReference>
<dbReference type="Pfam" id="PF01436">
    <property type="entry name" value="NHL"/>
    <property type="match status" value="1"/>
</dbReference>
<dbReference type="InterPro" id="IPR011042">
    <property type="entry name" value="6-blade_b-propeller_TolB-like"/>
</dbReference>
<feature type="domain" description="SLH" evidence="4">
    <location>
        <begin position="418"/>
        <end position="474"/>
    </location>
</feature>
<dbReference type="Gene3D" id="2.120.10.30">
    <property type="entry name" value="TolB, C-terminal domain"/>
    <property type="match status" value="2"/>
</dbReference>
<evidence type="ECO:0000256" key="3">
    <source>
        <dbReference type="SAM" id="SignalP"/>
    </source>
</evidence>
<proteinExistence type="predicted"/>
<comment type="caution">
    <text evidence="5">The sequence shown here is derived from an EMBL/GenBank/DDBJ whole genome shotgun (WGS) entry which is preliminary data.</text>
</comment>
<protein>
    <submittedName>
        <fullName evidence="5">S-layer homology domain-containing protein</fullName>
    </submittedName>
</protein>
<feature type="domain" description="SLH" evidence="4">
    <location>
        <begin position="310"/>
        <end position="373"/>
    </location>
</feature>
<evidence type="ECO:0000259" key="4">
    <source>
        <dbReference type="PROSITE" id="PS51272"/>
    </source>
</evidence>
<feature type="repeat" description="NHL" evidence="2">
    <location>
        <begin position="234"/>
        <end position="264"/>
    </location>
</feature>
<accession>A0A9D1G2T8</accession>
<keyword evidence="1" id="KW-0677">Repeat</keyword>
<dbReference type="PANTHER" id="PTHR46388:SF2">
    <property type="entry name" value="NHL REPEAT-CONTAINING PROTEIN 2"/>
    <property type="match status" value="1"/>
</dbReference>